<dbReference type="EMBL" id="JAGGLD010000002">
    <property type="protein sequence ID" value="MBP2000699.1"/>
    <property type="molecule type" value="Genomic_DNA"/>
</dbReference>
<dbReference type="RefSeq" id="WP_209861099.1">
    <property type="nucleotide sequence ID" value="NZ_JAGGLD010000002.1"/>
</dbReference>
<feature type="transmembrane region" description="Helical" evidence="1">
    <location>
        <begin position="104"/>
        <end position="127"/>
    </location>
</feature>
<comment type="caution">
    <text evidence="2">The sequence shown here is derived from an EMBL/GenBank/DDBJ whole genome shotgun (WGS) entry which is preliminary data.</text>
</comment>
<organism evidence="2 3">
    <name type="scientific">Paenibacillus shirakamiensis</name>
    <dbReference type="NCBI Taxonomy" id="1265935"/>
    <lineage>
        <taxon>Bacteria</taxon>
        <taxon>Bacillati</taxon>
        <taxon>Bacillota</taxon>
        <taxon>Bacilli</taxon>
        <taxon>Bacillales</taxon>
        <taxon>Paenibacillaceae</taxon>
        <taxon>Paenibacillus</taxon>
    </lineage>
</organism>
<dbReference type="PANTHER" id="PTHR37305">
    <property type="entry name" value="INTEGRAL MEMBRANE PROTEIN-RELATED"/>
    <property type="match status" value="1"/>
</dbReference>
<keyword evidence="1" id="KW-1133">Transmembrane helix</keyword>
<feature type="transmembrane region" description="Helical" evidence="1">
    <location>
        <begin position="235"/>
        <end position="257"/>
    </location>
</feature>
<feature type="transmembrane region" description="Helical" evidence="1">
    <location>
        <begin position="21"/>
        <end position="40"/>
    </location>
</feature>
<keyword evidence="3" id="KW-1185">Reference proteome</keyword>
<dbReference type="Proteomes" id="UP001519288">
    <property type="component" value="Unassembled WGS sequence"/>
</dbReference>
<feature type="transmembrane region" description="Helical" evidence="1">
    <location>
        <begin position="60"/>
        <end position="83"/>
    </location>
</feature>
<feature type="transmembrane region" description="Helical" evidence="1">
    <location>
        <begin position="175"/>
        <end position="196"/>
    </location>
</feature>
<sequence>MGNFMGLIHNEHMKIYRRLRTWIMLGLVVALPIVLGIVVAVNTPSSKPISAWDIASELNIIYFLVSIFSVIIAADMVSSEFTWGTVKLLLIRPWSRAKILLSKFIVVLLFAISMSVVFVVTNLATSFSLFPNLPIEVVFGGTESGQLLLQVFYKFVDLLVITIFSFMLSTVFRTSGLAIGLSMFLLVAGNILSAIFSPVKYDWAKYLLFNNMDLSKYEYMKSAVTNITTTTGMSLGFSVTILLVYVVAFLVISWVVFMKRDVAA</sequence>
<gene>
    <name evidence="2" type="ORF">J2Z69_001730</name>
</gene>
<evidence type="ECO:0000313" key="3">
    <source>
        <dbReference type="Proteomes" id="UP001519288"/>
    </source>
</evidence>
<evidence type="ECO:0000256" key="1">
    <source>
        <dbReference type="SAM" id="Phobius"/>
    </source>
</evidence>
<protein>
    <submittedName>
        <fullName evidence="2">ABC-2 type transport system permease protein</fullName>
    </submittedName>
</protein>
<dbReference type="PANTHER" id="PTHR37305:SF1">
    <property type="entry name" value="MEMBRANE PROTEIN"/>
    <property type="match status" value="1"/>
</dbReference>
<keyword evidence="1" id="KW-0812">Transmembrane</keyword>
<name>A0ABS4JJA9_9BACL</name>
<reference evidence="2 3" key="1">
    <citation type="submission" date="2021-03" db="EMBL/GenBank/DDBJ databases">
        <title>Genomic Encyclopedia of Type Strains, Phase IV (KMG-IV): sequencing the most valuable type-strain genomes for metagenomic binning, comparative biology and taxonomic classification.</title>
        <authorList>
            <person name="Goeker M."/>
        </authorList>
    </citation>
    <scope>NUCLEOTIDE SEQUENCE [LARGE SCALE GENOMIC DNA]</scope>
    <source>
        <strain evidence="2 3">DSM 26806</strain>
    </source>
</reference>
<keyword evidence="1" id="KW-0472">Membrane</keyword>
<evidence type="ECO:0000313" key="2">
    <source>
        <dbReference type="EMBL" id="MBP2000699.1"/>
    </source>
</evidence>
<accession>A0ABS4JJA9</accession>
<proteinExistence type="predicted"/>
<feature type="transmembrane region" description="Helical" evidence="1">
    <location>
        <begin position="147"/>
        <end position="168"/>
    </location>
</feature>
<dbReference type="Pfam" id="PF12730">
    <property type="entry name" value="ABC2_membrane_4"/>
    <property type="match status" value="1"/>
</dbReference>